<comment type="caution">
    <text evidence="1">The sequence shown here is derived from an EMBL/GenBank/DDBJ whole genome shotgun (WGS) entry which is preliminary data.</text>
</comment>
<evidence type="ECO:0000313" key="1">
    <source>
        <dbReference type="EMBL" id="KAK9754414.1"/>
    </source>
</evidence>
<accession>A0AAW1N5H5</accession>
<name>A0AAW1N5H5_POPJA</name>
<reference evidence="1 2" key="1">
    <citation type="journal article" date="2024" name="BMC Genomics">
        <title>De novo assembly and annotation of Popillia japonica's genome with initial clues to its potential as an invasive pest.</title>
        <authorList>
            <person name="Cucini C."/>
            <person name="Boschi S."/>
            <person name="Funari R."/>
            <person name="Cardaioli E."/>
            <person name="Iannotti N."/>
            <person name="Marturano G."/>
            <person name="Paoli F."/>
            <person name="Bruttini M."/>
            <person name="Carapelli A."/>
            <person name="Frati F."/>
            <person name="Nardi F."/>
        </authorList>
    </citation>
    <scope>NUCLEOTIDE SEQUENCE [LARGE SCALE GENOMIC DNA]</scope>
    <source>
        <strain evidence="1">DMR45628</strain>
    </source>
</reference>
<keyword evidence="2" id="KW-1185">Reference proteome</keyword>
<sequence>MGSRRFNCKVRTKFNISQRIETNRELDKWDQEDLTAKLELSLISPNELKRIENWKTSNTKINCHTDFCSCITDLLRNGAKFKGNGGDS</sequence>
<dbReference type="EMBL" id="JASPKY010000007">
    <property type="protein sequence ID" value="KAK9754414.1"/>
    <property type="molecule type" value="Genomic_DNA"/>
</dbReference>
<dbReference type="Proteomes" id="UP001458880">
    <property type="component" value="Unassembled WGS sequence"/>
</dbReference>
<protein>
    <submittedName>
        <fullName evidence="1">Uncharacterized protein</fullName>
    </submittedName>
</protein>
<organism evidence="1 2">
    <name type="scientific">Popillia japonica</name>
    <name type="common">Japanese beetle</name>
    <dbReference type="NCBI Taxonomy" id="7064"/>
    <lineage>
        <taxon>Eukaryota</taxon>
        <taxon>Metazoa</taxon>
        <taxon>Ecdysozoa</taxon>
        <taxon>Arthropoda</taxon>
        <taxon>Hexapoda</taxon>
        <taxon>Insecta</taxon>
        <taxon>Pterygota</taxon>
        <taxon>Neoptera</taxon>
        <taxon>Endopterygota</taxon>
        <taxon>Coleoptera</taxon>
        <taxon>Polyphaga</taxon>
        <taxon>Scarabaeiformia</taxon>
        <taxon>Scarabaeidae</taxon>
        <taxon>Rutelinae</taxon>
        <taxon>Popillia</taxon>
    </lineage>
</organism>
<evidence type="ECO:0000313" key="2">
    <source>
        <dbReference type="Proteomes" id="UP001458880"/>
    </source>
</evidence>
<proteinExistence type="predicted"/>
<dbReference type="AlphaFoldDB" id="A0AAW1N5H5"/>
<gene>
    <name evidence="1" type="ORF">QE152_g1296</name>
</gene>